<dbReference type="EMBL" id="CP017707">
    <property type="protein sequence ID" value="AOZ50668.1"/>
    <property type="molecule type" value="Genomic_DNA"/>
</dbReference>
<dbReference type="KEGG" id="cvc:BKX93_12165"/>
<comment type="cofactor">
    <cofactor evidence="1">
        <name>Zn(2+)</name>
        <dbReference type="ChEBI" id="CHEBI:29105"/>
    </cofactor>
</comment>
<evidence type="ECO:0000256" key="2">
    <source>
        <dbReference type="ARBA" id="ARBA00006676"/>
    </source>
</evidence>
<evidence type="ECO:0000313" key="10">
    <source>
        <dbReference type="Proteomes" id="UP000178776"/>
    </source>
</evidence>
<evidence type="ECO:0000256" key="6">
    <source>
        <dbReference type="ARBA" id="ARBA00022833"/>
    </source>
</evidence>
<dbReference type="Gene3D" id="3.20.20.140">
    <property type="entry name" value="Metal-dependent hydrolases"/>
    <property type="match status" value="1"/>
</dbReference>
<dbReference type="PANTHER" id="PTHR11409:SF43">
    <property type="entry name" value="ADENOSINE DEAMINASE"/>
    <property type="match status" value="1"/>
</dbReference>
<dbReference type="GO" id="GO:0046872">
    <property type="term" value="F:metal ion binding"/>
    <property type="evidence" value="ECO:0007669"/>
    <property type="project" value="UniProtKB-KW"/>
</dbReference>
<dbReference type="GO" id="GO:0043103">
    <property type="term" value="P:hypoxanthine salvage"/>
    <property type="evidence" value="ECO:0007669"/>
    <property type="project" value="TreeGrafter"/>
</dbReference>
<accession>A0A1D9LHE8</accession>
<feature type="domain" description="Adenosine deaminase" evidence="8">
    <location>
        <begin position="258"/>
        <end position="471"/>
    </location>
</feature>
<dbReference type="GO" id="GO:0006154">
    <property type="term" value="P:adenosine catabolic process"/>
    <property type="evidence" value="ECO:0007669"/>
    <property type="project" value="TreeGrafter"/>
</dbReference>
<dbReference type="EC" id="3.5.4.4" evidence="3"/>
<dbReference type="STRING" id="1108595.BKX93_12165"/>
<dbReference type="PANTHER" id="PTHR11409">
    <property type="entry name" value="ADENOSINE DEAMINASE"/>
    <property type="match status" value="1"/>
</dbReference>
<dbReference type="GO" id="GO:0004000">
    <property type="term" value="F:adenosine deaminase activity"/>
    <property type="evidence" value="ECO:0007669"/>
    <property type="project" value="TreeGrafter"/>
</dbReference>
<sequence length="494" mass="54655">MGTNVKSILALACLSLALLPLGARAEAPLGAAQQKTNYQATRAYYQQLLADKARGAELGMLMNMLPKGGDLHHHYTGALYAETYLDWVDKQKYCVYQATLRIETKPEQAQPGAPCLSGSQIKDDNALYRKLLTLWSDKDFDNHSHDQPPPDKQFFDTFGYFGGVSGYSPREGLQLLKTRAKAENLQYLETMLRGAPSGNSALVANLDSLAPDAAPAAIEQALGKAASALAADASTAEQVQRYRQDLAGFAQGMDDDDFTLRFQTYVSRNNKPSATFAGLYAGFAAAHDNPLVVGLNIVGPENGIVAMRDYALHMRMIHFLKQRFPDVKLALHAGELVLGMVPPEGLRDHIRLAVELAGAQRIGHGIDVGHESRPDSLLNEMRRRDVAVEINLTSNQFILGVQGAAHPILLYRKYGVPFVISTDDEGVSRSDISNEYLLYVNRYQPSYDELKRTVYNSIRYSFLSPADKARQQQRLEQRFAQFEARAAALRKMGR</sequence>
<keyword evidence="6" id="KW-0862">Zinc</keyword>
<evidence type="ECO:0000313" key="9">
    <source>
        <dbReference type="EMBL" id="AOZ50668.1"/>
    </source>
</evidence>
<evidence type="ECO:0000256" key="5">
    <source>
        <dbReference type="ARBA" id="ARBA00022801"/>
    </source>
</evidence>
<dbReference type="Pfam" id="PF00962">
    <property type="entry name" value="A_deaminase"/>
    <property type="match status" value="1"/>
</dbReference>
<dbReference type="InterPro" id="IPR006330">
    <property type="entry name" value="Ado/ade_deaminase"/>
</dbReference>
<dbReference type="GO" id="GO:0046103">
    <property type="term" value="P:inosine biosynthetic process"/>
    <property type="evidence" value="ECO:0007669"/>
    <property type="project" value="TreeGrafter"/>
</dbReference>
<dbReference type="InterPro" id="IPR032466">
    <property type="entry name" value="Metal_Hydrolase"/>
</dbReference>
<feature type="chain" id="PRO_5009443111" description="adenosine deaminase" evidence="7">
    <location>
        <begin position="26"/>
        <end position="494"/>
    </location>
</feature>
<protein>
    <recommendedName>
        <fullName evidence="3">adenosine deaminase</fullName>
        <ecNumber evidence="3">3.5.4.4</ecNumber>
    </recommendedName>
</protein>
<name>A0A1D9LHE8_9NEIS</name>
<comment type="similarity">
    <text evidence="2">Belongs to the metallo-dependent hydrolases superfamily. Adenosine and AMP deaminases family.</text>
</comment>
<keyword evidence="5" id="KW-0378">Hydrolase</keyword>
<keyword evidence="4" id="KW-0479">Metal-binding</keyword>
<keyword evidence="7" id="KW-0732">Signal</keyword>
<gene>
    <name evidence="9" type="ORF">BKX93_12165</name>
</gene>
<evidence type="ECO:0000256" key="1">
    <source>
        <dbReference type="ARBA" id="ARBA00001947"/>
    </source>
</evidence>
<feature type="signal peptide" evidence="7">
    <location>
        <begin position="1"/>
        <end position="25"/>
    </location>
</feature>
<dbReference type="AlphaFoldDB" id="A0A1D9LHE8"/>
<evidence type="ECO:0000256" key="7">
    <source>
        <dbReference type="SAM" id="SignalP"/>
    </source>
</evidence>
<organism evidence="9 10">
    <name type="scientific">Chromobacterium vaccinii</name>
    <dbReference type="NCBI Taxonomy" id="1108595"/>
    <lineage>
        <taxon>Bacteria</taxon>
        <taxon>Pseudomonadati</taxon>
        <taxon>Pseudomonadota</taxon>
        <taxon>Betaproteobacteria</taxon>
        <taxon>Neisseriales</taxon>
        <taxon>Chromobacteriaceae</taxon>
        <taxon>Chromobacterium</taxon>
    </lineage>
</organism>
<dbReference type="GO" id="GO:0005829">
    <property type="term" value="C:cytosol"/>
    <property type="evidence" value="ECO:0007669"/>
    <property type="project" value="TreeGrafter"/>
</dbReference>
<proteinExistence type="inferred from homology"/>
<evidence type="ECO:0000259" key="8">
    <source>
        <dbReference type="Pfam" id="PF00962"/>
    </source>
</evidence>
<dbReference type="Proteomes" id="UP000178776">
    <property type="component" value="Chromosome"/>
</dbReference>
<evidence type="ECO:0000256" key="3">
    <source>
        <dbReference type="ARBA" id="ARBA00012784"/>
    </source>
</evidence>
<dbReference type="SUPFAM" id="SSF51556">
    <property type="entry name" value="Metallo-dependent hydrolases"/>
    <property type="match status" value="1"/>
</dbReference>
<dbReference type="InterPro" id="IPR001365">
    <property type="entry name" value="A_deaminase_dom"/>
</dbReference>
<reference evidence="9 10" key="1">
    <citation type="submission" date="2016-10" db="EMBL/GenBank/DDBJ databases">
        <title>Chromobacterium muskegensis sp. nov., an insecticidal bacterium isolated from Sphagnum bogs.</title>
        <authorList>
            <person name="Sparks M.E."/>
            <person name="Blackburn M.B."/>
            <person name="Gundersen-Rindal D.E."/>
            <person name="Mitchell A."/>
            <person name="Farrar R."/>
            <person name="Kuhar D."/>
        </authorList>
    </citation>
    <scope>NUCLEOTIDE SEQUENCE [LARGE SCALE GENOMIC DNA]</scope>
    <source>
        <strain evidence="9 10">21-1</strain>
    </source>
</reference>
<evidence type="ECO:0000256" key="4">
    <source>
        <dbReference type="ARBA" id="ARBA00022723"/>
    </source>
</evidence>